<keyword evidence="1" id="KW-0479">Metal-binding</keyword>
<dbReference type="CDD" id="cd16574">
    <property type="entry name" value="RING-HC_Topors"/>
    <property type="match status" value="1"/>
</dbReference>
<evidence type="ECO:0000256" key="4">
    <source>
        <dbReference type="PROSITE-ProRule" id="PRU00175"/>
    </source>
</evidence>
<evidence type="ECO:0000256" key="3">
    <source>
        <dbReference type="ARBA" id="ARBA00022833"/>
    </source>
</evidence>
<keyword evidence="2 4" id="KW-0863">Zinc-finger</keyword>
<keyword evidence="3" id="KW-0862">Zinc</keyword>
<feature type="domain" description="RING-type" evidence="6">
    <location>
        <begin position="40"/>
        <end position="81"/>
    </location>
</feature>
<dbReference type="PROSITE" id="PS50089">
    <property type="entry name" value="ZF_RING_2"/>
    <property type="match status" value="1"/>
</dbReference>
<dbReference type="InterPro" id="IPR001841">
    <property type="entry name" value="Znf_RING"/>
</dbReference>
<comment type="caution">
    <text evidence="7">The sequence shown here is derived from an EMBL/GenBank/DDBJ whole genome shotgun (WGS) entry which is preliminary data.</text>
</comment>
<dbReference type="EMBL" id="JAPMOS010000032">
    <property type="protein sequence ID" value="KAJ4458220.1"/>
    <property type="molecule type" value="Genomic_DNA"/>
</dbReference>
<dbReference type="PANTHER" id="PTHR47692:SF2">
    <property type="entry name" value="ZINC FINGER RING-TYPE DOMAIN CONTAINING PROTEIN"/>
    <property type="match status" value="1"/>
</dbReference>
<evidence type="ECO:0000256" key="2">
    <source>
        <dbReference type="ARBA" id="ARBA00022771"/>
    </source>
</evidence>
<dbReference type="InterPro" id="IPR013083">
    <property type="entry name" value="Znf_RING/FYVE/PHD"/>
</dbReference>
<dbReference type="InterPro" id="IPR058746">
    <property type="entry name" value="Znf_RING-type_Topors"/>
</dbReference>
<dbReference type="SMART" id="SM00184">
    <property type="entry name" value="RING"/>
    <property type="match status" value="1"/>
</dbReference>
<dbReference type="InterPro" id="IPR017907">
    <property type="entry name" value="Znf_RING_CS"/>
</dbReference>
<evidence type="ECO:0000259" key="6">
    <source>
        <dbReference type="PROSITE" id="PS50089"/>
    </source>
</evidence>
<organism evidence="7 8">
    <name type="scientific">Paratrimastix pyriformis</name>
    <dbReference type="NCBI Taxonomy" id="342808"/>
    <lineage>
        <taxon>Eukaryota</taxon>
        <taxon>Metamonada</taxon>
        <taxon>Preaxostyla</taxon>
        <taxon>Paratrimastigidae</taxon>
        <taxon>Paratrimastix</taxon>
    </lineage>
</organism>
<protein>
    <submittedName>
        <fullName evidence="7">E3 ubiquitin-protein ligase</fullName>
    </submittedName>
</protein>
<dbReference type="Pfam" id="PF00097">
    <property type="entry name" value="zf-C3HC4"/>
    <property type="match status" value="1"/>
</dbReference>
<keyword evidence="8" id="KW-1185">Reference proteome</keyword>
<proteinExistence type="predicted"/>
<gene>
    <name evidence="7" type="ORF">PAPYR_6034</name>
</gene>
<evidence type="ECO:0000256" key="5">
    <source>
        <dbReference type="SAM" id="MobiDB-lite"/>
    </source>
</evidence>
<accession>A0ABQ8UNA7</accession>
<sequence length="270" mass="29857">MQKTHGDGEKEPPPPDGLTPTGTVTAGLGEKTNRPEIEPCAICLEPVPSTRAFLDPCFHSFCFYCIVQWASLHKPECPLCKRPFTKLIHSVVSVNEYQVTPIASFLADPSLAPDAFSPEAFLTPQQRIRRQVYLREMIPVADLATPAQQEQTNKLFLDDVSSTPAQKQDQERLLSRVRPWLHRELQAVLAEQDVTLIVDLCLGLLRNTPPFVTAPAPNTVIVSRHITVVCEMSASRVGCRRRDKCVGYVHSVGAVFLAAAATSHRLTPAR</sequence>
<dbReference type="PANTHER" id="PTHR47692">
    <property type="entry name" value="RING/U-BOX SUPERFAMILY PROTEIN"/>
    <property type="match status" value="1"/>
</dbReference>
<evidence type="ECO:0000256" key="1">
    <source>
        <dbReference type="ARBA" id="ARBA00022723"/>
    </source>
</evidence>
<name>A0ABQ8UNA7_9EUKA</name>
<evidence type="ECO:0000313" key="8">
    <source>
        <dbReference type="Proteomes" id="UP001141327"/>
    </source>
</evidence>
<feature type="region of interest" description="Disordered" evidence="5">
    <location>
        <begin position="1"/>
        <end position="31"/>
    </location>
</feature>
<reference evidence="7" key="1">
    <citation type="journal article" date="2022" name="bioRxiv">
        <title>Genomics of Preaxostyla Flagellates Illuminates Evolutionary Transitions and the Path Towards Mitochondrial Loss.</title>
        <authorList>
            <person name="Novak L.V.F."/>
            <person name="Treitli S.C."/>
            <person name="Pyrih J."/>
            <person name="Halakuc P."/>
            <person name="Pipaliya S.V."/>
            <person name="Vacek V."/>
            <person name="Brzon O."/>
            <person name="Soukal P."/>
            <person name="Eme L."/>
            <person name="Dacks J.B."/>
            <person name="Karnkowska A."/>
            <person name="Elias M."/>
            <person name="Hampl V."/>
        </authorList>
    </citation>
    <scope>NUCLEOTIDE SEQUENCE</scope>
    <source>
        <strain evidence="7">RCP-MX</strain>
    </source>
</reference>
<evidence type="ECO:0000313" key="7">
    <source>
        <dbReference type="EMBL" id="KAJ4458220.1"/>
    </source>
</evidence>
<dbReference type="SUPFAM" id="SSF57850">
    <property type="entry name" value="RING/U-box"/>
    <property type="match status" value="1"/>
</dbReference>
<dbReference type="InterPro" id="IPR018957">
    <property type="entry name" value="Znf_C3HC4_RING-type"/>
</dbReference>
<dbReference type="PROSITE" id="PS00518">
    <property type="entry name" value="ZF_RING_1"/>
    <property type="match status" value="1"/>
</dbReference>
<dbReference type="Gene3D" id="3.30.40.10">
    <property type="entry name" value="Zinc/RING finger domain, C3HC4 (zinc finger)"/>
    <property type="match status" value="1"/>
</dbReference>
<dbReference type="Proteomes" id="UP001141327">
    <property type="component" value="Unassembled WGS sequence"/>
</dbReference>
<feature type="compositionally biased region" description="Basic and acidic residues" evidence="5">
    <location>
        <begin position="1"/>
        <end position="13"/>
    </location>
</feature>